<feature type="chain" id="PRO_5047054883" evidence="1">
    <location>
        <begin position="22"/>
        <end position="231"/>
    </location>
</feature>
<dbReference type="Pfam" id="PF13472">
    <property type="entry name" value="Lipase_GDSL_2"/>
    <property type="match status" value="1"/>
</dbReference>
<dbReference type="SUPFAM" id="SSF52266">
    <property type="entry name" value="SGNH hydrolase"/>
    <property type="match status" value="1"/>
</dbReference>
<keyword evidence="1" id="KW-0732">Signal</keyword>
<dbReference type="PROSITE" id="PS51257">
    <property type="entry name" value="PROKAR_LIPOPROTEIN"/>
    <property type="match status" value="1"/>
</dbReference>
<name>A0ABS8AX21_9BACT</name>
<organism evidence="3 4">
    <name type="scientific">Hymenobacter lucidus</name>
    <dbReference type="NCBI Taxonomy" id="2880930"/>
    <lineage>
        <taxon>Bacteria</taxon>
        <taxon>Pseudomonadati</taxon>
        <taxon>Bacteroidota</taxon>
        <taxon>Cytophagia</taxon>
        <taxon>Cytophagales</taxon>
        <taxon>Hymenobacteraceae</taxon>
        <taxon>Hymenobacter</taxon>
    </lineage>
</organism>
<dbReference type="CDD" id="cd01822">
    <property type="entry name" value="Lysophospholipase_L1_like"/>
    <property type="match status" value="1"/>
</dbReference>
<dbReference type="Gene3D" id="3.40.50.1110">
    <property type="entry name" value="SGNH hydrolase"/>
    <property type="match status" value="1"/>
</dbReference>
<feature type="domain" description="SGNH hydrolase-type esterase" evidence="2">
    <location>
        <begin position="40"/>
        <end position="211"/>
    </location>
</feature>
<evidence type="ECO:0000256" key="1">
    <source>
        <dbReference type="SAM" id="SignalP"/>
    </source>
</evidence>
<gene>
    <name evidence="3" type="ORF">LGH74_20375</name>
</gene>
<dbReference type="RefSeq" id="WP_226179081.1">
    <property type="nucleotide sequence ID" value="NZ_JAJADR010000007.1"/>
</dbReference>
<reference evidence="3" key="1">
    <citation type="submission" date="2021-10" db="EMBL/GenBank/DDBJ databases">
        <authorList>
            <person name="Dean J.D."/>
            <person name="Kim M.K."/>
            <person name="Newey C.N."/>
            <person name="Stoker T.S."/>
            <person name="Thompson D.W."/>
            <person name="Grose J.H."/>
        </authorList>
    </citation>
    <scope>NUCLEOTIDE SEQUENCE</scope>
    <source>
        <strain evidence="3">BT178</strain>
    </source>
</reference>
<feature type="signal peptide" evidence="1">
    <location>
        <begin position="1"/>
        <end position="21"/>
    </location>
</feature>
<evidence type="ECO:0000259" key="2">
    <source>
        <dbReference type="Pfam" id="PF13472"/>
    </source>
</evidence>
<proteinExistence type="predicted"/>
<evidence type="ECO:0000313" key="3">
    <source>
        <dbReference type="EMBL" id="MCB2410360.1"/>
    </source>
</evidence>
<dbReference type="InterPro" id="IPR013830">
    <property type="entry name" value="SGNH_hydro"/>
</dbReference>
<evidence type="ECO:0000313" key="4">
    <source>
        <dbReference type="Proteomes" id="UP001165296"/>
    </source>
</evidence>
<comment type="caution">
    <text evidence="3">The sequence shown here is derived from an EMBL/GenBank/DDBJ whole genome shotgun (WGS) entry which is preliminary data.</text>
</comment>
<dbReference type="PANTHER" id="PTHR30383">
    <property type="entry name" value="THIOESTERASE 1/PROTEASE 1/LYSOPHOSPHOLIPASE L1"/>
    <property type="match status" value="1"/>
</dbReference>
<keyword evidence="4" id="KW-1185">Reference proteome</keyword>
<protein>
    <submittedName>
        <fullName evidence="3">Arylesterase</fullName>
    </submittedName>
</protein>
<dbReference type="Proteomes" id="UP001165296">
    <property type="component" value="Unassembled WGS sequence"/>
</dbReference>
<dbReference type="EMBL" id="JAJADR010000007">
    <property type="protein sequence ID" value="MCB2410360.1"/>
    <property type="molecule type" value="Genomic_DNA"/>
</dbReference>
<sequence>MRQLLYMSLCLLLFACGPADSSPAQRRSPAAPPRMQNIIFFGNSLTAGYQLRASEAFPSLIQARLDSLKLPYKALNYGVSGETTAGGRQRVASVLARQPVDVFVLELGANDGLRGIPVRETTQNLQFIIDQVKLKYPKARIVLVGLEFPFDLGPLGGHQMARYATDFKALFRALADKNSVPFVPFLLQGVLGQRHLNLPDGVHPNAEGQKLLANNVWAVLQTVLPEAAEAK</sequence>
<dbReference type="InterPro" id="IPR051532">
    <property type="entry name" value="Ester_Hydrolysis_Enzymes"/>
</dbReference>
<dbReference type="InterPro" id="IPR036514">
    <property type="entry name" value="SGNH_hydro_sf"/>
</dbReference>
<accession>A0ABS8AX21</accession>
<dbReference type="PANTHER" id="PTHR30383:SF5">
    <property type="entry name" value="SGNH HYDROLASE-TYPE ESTERASE DOMAIN-CONTAINING PROTEIN"/>
    <property type="match status" value="1"/>
</dbReference>